<evidence type="ECO:0000256" key="3">
    <source>
        <dbReference type="ARBA" id="ARBA00023125"/>
    </source>
</evidence>
<dbReference type="InterPro" id="IPR007324">
    <property type="entry name" value="Sugar-bd_dom_put"/>
</dbReference>
<reference evidence="7 8" key="1">
    <citation type="submission" date="2021-03" db="EMBL/GenBank/DDBJ databases">
        <title>Aliifodinibius sp. nov., a new bacterium isolated from saline soil.</title>
        <authorList>
            <person name="Galisteo C."/>
            <person name="De La Haba R."/>
            <person name="Sanchez-Porro C."/>
            <person name="Ventosa A."/>
        </authorList>
    </citation>
    <scope>NUCLEOTIDE SEQUENCE [LARGE SCALE GENOMIC DNA]</scope>
    <source>
        <strain evidence="7 8">1BSP15-2V2</strain>
    </source>
</reference>
<gene>
    <name evidence="7" type="ORF">J6I44_00625</name>
</gene>
<sequence>MKSSNKTIDNRLLAKVSSMYYEQDFNQQEIANRLHLSRPKVSRLLKKAREEGVVQISVVKPDGNFLTLEQSIEKRFGLTEVVVVENESHVSSELTKQQIGVAAAQYLHRTIANGDTIGVTWGTTLQAMVDAMTPKAIEDSHVVQALGGVGPPEAKAHATDISRRLSQLLHSQLTLLPAPGIVGSKEAKKVLLADRQVKGALDMFSAIDILCVGLGALKTNPVLDRNSQELPPHLYEEMINSNAVGDIALRFFDIHGEEINSSLKDLIIGISIEELKSIENVVGIAGGGQKVDVIKGALNGNLIDVLITDSQVAQTLIEG</sequence>
<dbReference type="InterPro" id="IPR051054">
    <property type="entry name" value="SorC_transcr_regulators"/>
</dbReference>
<dbReference type="SUPFAM" id="SSF46785">
    <property type="entry name" value="Winged helix' DNA-binding domain"/>
    <property type="match status" value="1"/>
</dbReference>
<dbReference type="EMBL" id="JAGGJA010000001">
    <property type="protein sequence ID" value="MCW9705330.1"/>
    <property type="molecule type" value="Genomic_DNA"/>
</dbReference>
<dbReference type="SUPFAM" id="SSF100950">
    <property type="entry name" value="NagB/RpiA/CoA transferase-like"/>
    <property type="match status" value="1"/>
</dbReference>
<dbReference type="InterPro" id="IPR007630">
    <property type="entry name" value="RNA_pol_sigma70_r4"/>
</dbReference>
<evidence type="ECO:0000256" key="1">
    <source>
        <dbReference type="ARBA" id="ARBA00010466"/>
    </source>
</evidence>
<keyword evidence="2" id="KW-0805">Transcription regulation</keyword>
<comment type="caution">
    <text evidence="7">The sequence shown here is derived from an EMBL/GenBank/DDBJ whole genome shotgun (WGS) entry which is preliminary data.</text>
</comment>
<dbReference type="Gene3D" id="1.10.10.60">
    <property type="entry name" value="Homeodomain-like"/>
    <property type="match status" value="1"/>
</dbReference>
<feature type="domain" description="Sugar-binding" evidence="5">
    <location>
        <begin position="66"/>
        <end position="317"/>
    </location>
</feature>
<dbReference type="PANTHER" id="PTHR34294">
    <property type="entry name" value="TRANSCRIPTIONAL REGULATOR-RELATED"/>
    <property type="match status" value="1"/>
</dbReference>
<evidence type="ECO:0000259" key="6">
    <source>
        <dbReference type="Pfam" id="PF04545"/>
    </source>
</evidence>
<evidence type="ECO:0000256" key="4">
    <source>
        <dbReference type="ARBA" id="ARBA00023163"/>
    </source>
</evidence>
<keyword evidence="4" id="KW-0804">Transcription</keyword>
<feature type="domain" description="RNA polymerase sigma-70 region 4" evidence="6">
    <location>
        <begin position="18"/>
        <end position="50"/>
    </location>
</feature>
<dbReference type="Gene3D" id="3.40.50.1360">
    <property type="match status" value="1"/>
</dbReference>
<keyword evidence="8" id="KW-1185">Reference proteome</keyword>
<comment type="similarity">
    <text evidence="1">Belongs to the SorC transcriptional regulatory family.</text>
</comment>
<protein>
    <submittedName>
        <fullName evidence="7">Sugar-binding transcriptional regulator</fullName>
    </submittedName>
</protein>
<accession>A0ABT3PHD8</accession>
<dbReference type="Pfam" id="PF04545">
    <property type="entry name" value="Sigma70_r4"/>
    <property type="match status" value="1"/>
</dbReference>
<name>A0ABT3PHD8_9BACT</name>
<evidence type="ECO:0000256" key="2">
    <source>
        <dbReference type="ARBA" id="ARBA00023015"/>
    </source>
</evidence>
<evidence type="ECO:0000259" key="5">
    <source>
        <dbReference type="Pfam" id="PF04198"/>
    </source>
</evidence>
<evidence type="ECO:0000313" key="8">
    <source>
        <dbReference type="Proteomes" id="UP001207918"/>
    </source>
</evidence>
<evidence type="ECO:0000313" key="7">
    <source>
        <dbReference type="EMBL" id="MCW9705330.1"/>
    </source>
</evidence>
<organism evidence="7 8">
    <name type="scientific">Fodinibius salsisoli</name>
    <dbReference type="NCBI Taxonomy" id="2820877"/>
    <lineage>
        <taxon>Bacteria</taxon>
        <taxon>Pseudomonadati</taxon>
        <taxon>Balneolota</taxon>
        <taxon>Balneolia</taxon>
        <taxon>Balneolales</taxon>
        <taxon>Balneolaceae</taxon>
        <taxon>Fodinibius</taxon>
    </lineage>
</organism>
<proteinExistence type="inferred from homology"/>
<dbReference type="InterPro" id="IPR037171">
    <property type="entry name" value="NagB/RpiA_transferase-like"/>
</dbReference>
<dbReference type="Pfam" id="PF04198">
    <property type="entry name" value="Sugar-bind"/>
    <property type="match status" value="1"/>
</dbReference>
<keyword evidence="3" id="KW-0238">DNA-binding</keyword>
<dbReference type="RefSeq" id="WP_265763992.1">
    <property type="nucleotide sequence ID" value="NZ_JAGGJA010000001.1"/>
</dbReference>
<dbReference type="Proteomes" id="UP001207918">
    <property type="component" value="Unassembled WGS sequence"/>
</dbReference>
<dbReference type="InterPro" id="IPR036390">
    <property type="entry name" value="WH_DNA-bd_sf"/>
</dbReference>